<dbReference type="EMBL" id="CAJVCH010145002">
    <property type="protein sequence ID" value="CAG7727186.1"/>
    <property type="molecule type" value="Genomic_DNA"/>
</dbReference>
<sequence>MRSSLVYLLPLLPFLMVEKVWGYFVPGGYFCNTYHYHSDDHYSDVFTDTEPSVIKVSLKGNRGEAFGTGLYIVIILSGLAFIACFVLASYIVCAADITTPYHSTDPTVITDTDYKKSNESEGSEEDGNLYFGGEDFGQCQGYVIGTVVTFFIIQILLLVCLLYVCLCYFPKCDFELHCCNGFVIFKNST</sequence>
<keyword evidence="1" id="KW-0812">Transmembrane</keyword>
<evidence type="ECO:0000313" key="3">
    <source>
        <dbReference type="EMBL" id="CAG7727186.1"/>
    </source>
</evidence>
<feature type="chain" id="PRO_5035304177" evidence="2">
    <location>
        <begin position="23"/>
        <end position="189"/>
    </location>
</feature>
<evidence type="ECO:0000256" key="2">
    <source>
        <dbReference type="SAM" id="SignalP"/>
    </source>
</evidence>
<keyword evidence="4" id="KW-1185">Reference proteome</keyword>
<protein>
    <submittedName>
        <fullName evidence="3">Uncharacterized protein</fullName>
    </submittedName>
</protein>
<feature type="signal peptide" evidence="2">
    <location>
        <begin position="1"/>
        <end position="22"/>
    </location>
</feature>
<comment type="caution">
    <text evidence="3">The sequence shown here is derived from an EMBL/GenBank/DDBJ whole genome shotgun (WGS) entry which is preliminary data.</text>
</comment>
<evidence type="ECO:0000313" key="4">
    <source>
        <dbReference type="Proteomes" id="UP000708208"/>
    </source>
</evidence>
<dbReference type="Proteomes" id="UP000708208">
    <property type="component" value="Unassembled WGS sequence"/>
</dbReference>
<feature type="transmembrane region" description="Helical" evidence="1">
    <location>
        <begin position="142"/>
        <end position="164"/>
    </location>
</feature>
<dbReference type="AlphaFoldDB" id="A0A8J2K3J7"/>
<keyword evidence="2" id="KW-0732">Signal</keyword>
<evidence type="ECO:0000256" key="1">
    <source>
        <dbReference type="SAM" id="Phobius"/>
    </source>
</evidence>
<reference evidence="3" key="1">
    <citation type="submission" date="2021-06" db="EMBL/GenBank/DDBJ databases">
        <authorList>
            <person name="Hodson N. C."/>
            <person name="Mongue J. A."/>
            <person name="Jaron S. K."/>
        </authorList>
    </citation>
    <scope>NUCLEOTIDE SEQUENCE</scope>
</reference>
<gene>
    <name evidence="3" type="ORF">AFUS01_LOCUS16041</name>
</gene>
<keyword evidence="1" id="KW-1133">Transmembrane helix</keyword>
<name>A0A8J2K3J7_9HEXA</name>
<accession>A0A8J2K3J7</accession>
<feature type="transmembrane region" description="Helical" evidence="1">
    <location>
        <begin position="70"/>
        <end position="93"/>
    </location>
</feature>
<keyword evidence="1" id="KW-0472">Membrane</keyword>
<organism evidence="3 4">
    <name type="scientific">Allacma fusca</name>
    <dbReference type="NCBI Taxonomy" id="39272"/>
    <lineage>
        <taxon>Eukaryota</taxon>
        <taxon>Metazoa</taxon>
        <taxon>Ecdysozoa</taxon>
        <taxon>Arthropoda</taxon>
        <taxon>Hexapoda</taxon>
        <taxon>Collembola</taxon>
        <taxon>Symphypleona</taxon>
        <taxon>Sminthuridae</taxon>
        <taxon>Allacma</taxon>
    </lineage>
</organism>
<proteinExistence type="predicted"/>